<dbReference type="GO" id="GO:0008654">
    <property type="term" value="P:phospholipid biosynthetic process"/>
    <property type="evidence" value="ECO:0007669"/>
    <property type="project" value="TreeGrafter"/>
</dbReference>
<reference evidence="3" key="1">
    <citation type="submission" date="2025-08" db="UniProtKB">
        <authorList>
            <consortium name="RefSeq"/>
        </authorList>
    </citation>
    <scope>IDENTIFICATION</scope>
</reference>
<sequence length="804" mass="91592">MVMEKDHPSSNTALPQSSSHSRKSIREVIFRPLGLEVKLIFLYRPFVGSCCQKCTPISWENFFHKTYTNLGFHNPVKITEESTRFRGWLVRRLCYIVFMFDQKIKLENTSDVQDKICNSKRVQDVVTQSLSSKPGSTAVFSASHGVSASRWKREVLRIIGQIQSPLSTFLIRLLGWGMLKLLSHGFVNVQLHLGQLERLRNACKKNPQMPVVFLSTRMSQMDGLLLPILLISCGFQMPRVVWGAEVSSPGLRSVLKRFGALFFPFRRECQDNPEFPLLSKAVFASYVEQLLGRGHHLLIFLMKPFTGTWHLSSESRQCLESVLDALQNGAIPDVLIVPVGLSYDSVPDPPCTRFTTSVGTILLTILRMLIWQFGCVRVDFAQPFSLKEYITNDALMNFSTRISLEELLIPAILGKRSHLPEAESDWEPKPEMCEKLQDHEQDVANRLSIHALSGSVSCSAQMTVGIVSALLLHKHREGVFLSQLTKDFSWLCEEIIYRNFDVGFSGRRIDLVRHALQILQCCVKLYRLSFGDIYIILRNEESAVITLSQHSTSLLPVFIREAIGACSVNALLTEKTTFVSPMLSHLDILLEEEYLNQKIHCLFNLLPRDILLLPPCCSSYAFCQDVLDTMIQHGLLIMKEVSSRVPACDAGRRRFSEKLMWKAMDDFDDSDSDYNEDTGKRHFTVGETESCPDFFSFLCHLLRPILKIYARTAAFLNESVSYGTEAEYEEQLKLFLQKMARIDGSYECMNRSLAAVAVRTFKELRVLQESTDDSKVTLHLSETFSSEENLVLLRKFIQQFIYDD</sequence>
<dbReference type="InterPro" id="IPR022284">
    <property type="entry name" value="GPAT/DHAPAT"/>
</dbReference>
<evidence type="ECO:0000313" key="3">
    <source>
        <dbReference type="RefSeq" id="XP_030055453.1"/>
    </source>
</evidence>
<dbReference type="KEGG" id="muo:115468071"/>
<dbReference type="AlphaFoldDB" id="A0A6P7XSF3"/>
<dbReference type="InterPro" id="IPR045520">
    <property type="entry name" value="GPAT/DHAPAT_C"/>
</dbReference>
<dbReference type="OrthoDB" id="5962536at2759"/>
<dbReference type="PANTHER" id="PTHR12563:SF15">
    <property type="entry name" value="GLYCEROL-3-PHOSPHATE ACYLTRANSFERASE 2, MITOCHONDRIAL"/>
    <property type="match status" value="1"/>
</dbReference>
<proteinExistence type="predicted"/>
<dbReference type="Proteomes" id="UP000515156">
    <property type="component" value="Chromosome 4"/>
</dbReference>
<dbReference type="GO" id="GO:0034587">
    <property type="term" value="P:piRNA processing"/>
    <property type="evidence" value="ECO:0007669"/>
    <property type="project" value="TreeGrafter"/>
</dbReference>
<dbReference type="InParanoid" id="A0A6P7XSF3"/>
<dbReference type="GO" id="GO:0004366">
    <property type="term" value="F:glycerol-3-phosphate O-acyltransferase activity"/>
    <property type="evidence" value="ECO:0007669"/>
    <property type="project" value="TreeGrafter"/>
</dbReference>
<dbReference type="Pfam" id="PF19277">
    <property type="entry name" value="GPAT_C"/>
    <property type="match status" value="1"/>
</dbReference>
<protein>
    <submittedName>
        <fullName evidence="3">Glycerol-3-phosphate acyltransferase 2, mitochondrial</fullName>
    </submittedName>
</protein>
<dbReference type="CTD" id="150763"/>
<gene>
    <name evidence="3" type="primary">GPAT2</name>
</gene>
<dbReference type="GO" id="GO:0019432">
    <property type="term" value="P:triglyceride biosynthetic process"/>
    <property type="evidence" value="ECO:0007669"/>
    <property type="project" value="TreeGrafter"/>
</dbReference>
<keyword evidence="3" id="KW-0012">Acyltransferase</keyword>
<dbReference type="FunCoup" id="A0A6P7XSF3">
    <property type="interactions" value="121"/>
</dbReference>
<keyword evidence="3" id="KW-0808">Transferase</keyword>
<dbReference type="PANTHER" id="PTHR12563">
    <property type="entry name" value="GLYCEROL-3-PHOSPHATE ACYLTRANSFERASE"/>
    <property type="match status" value="1"/>
</dbReference>
<dbReference type="GO" id="GO:0031966">
    <property type="term" value="C:mitochondrial membrane"/>
    <property type="evidence" value="ECO:0007669"/>
    <property type="project" value="TreeGrafter"/>
</dbReference>
<evidence type="ECO:0000313" key="2">
    <source>
        <dbReference type="Proteomes" id="UP000515156"/>
    </source>
</evidence>
<feature type="domain" description="GPAT/DHAPAT C-terminal" evidence="1">
    <location>
        <begin position="360"/>
        <end position="769"/>
    </location>
</feature>
<dbReference type="GeneID" id="115468071"/>
<dbReference type="GO" id="GO:0006631">
    <property type="term" value="P:fatty acid metabolic process"/>
    <property type="evidence" value="ECO:0007669"/>
    <property type="project" value="TreeGrafter"/>
</dbReference>
<dbReference type="RefSeq" id="XP_030055453.1">
    <property type="nucleotide sequence ID" value="XM_030199593.1"/>
</dbReference>
<name>A0A6P7XSF3_9AMPH</name>
<accession>A0A6P7XSF3</accession>
<keyword evidence="2" id="KW-1185">Reference proteome</keyword>
<organism evidence="2 3">
    <name type="scientific">Microcaecilia unicolor</name>
    <dbReference type="NCBI Taxonomy" id="1415580"/>
    <lineage>
        <taxon>Eukaryota</taxon>
        <taxon>Metazoa</taxon>
        <taxon>Chordata</taxon>
        <taxon>Craniata</taxon>
        <taxon>Vertebrata</taxon>
        <taxon>Euteleostomi</taxon>
        <taxon>Amphibia</taxon>
        <taxon>Gymnophiona</taxon>
        <taxon>Siphonopidae</taxon>
        <taxon>Microcaecilia</taxon>
    </lineage>
</organism>
<evidence type="ECO:0000259" key="1">
    <source>
        <dbReference type="Pfam" id="PF19277"/>
    </source>
</evidence>
<dbReference type="GO" id="GO:0006072">
    <property type="term" value="P:glycerol-3-phosphate metabolic process"/>
    <property type="evidence" value="ECO:0007669"/>
    <property type="project" value="TreeGrafter"/>
</dbReference>